<dbReference type="Pfam" id="PF26639">
    <property type="entry name" value="Het-6_barrel"/>
    <property type="match status" value="1"/>
</dbReference>
<proteinExistence type="predicted"/>
<dbReference type="EMBL" id="JAAGWQ010000180">
    <property type="protein sequence ID" value="KAF5661391.1"/>
    <property type="molecule type" value="Genomic_DNA"/>
</dbReference>
<organism evidence="2 3">
    <name type="scientific">Fusarium heterosporum</name>
    <dbReference type="NCBI Taxonomy" id="42747"/>
    <lineage>
        <taxon>Eukaryota</taxon>
        <taxon>Fungi</taxon>
        <taxon>Dikarya</taxon>
        <taxon>Ascomycota</taxon>
        <taxon>Pezizomycotina</taxon>
        <taxon>Sordariomycetes</taxon>
        <taxon>Hypocreomycetidae</taxon>
        <taxon>Hypocreales</taxon>
        <taxon>Nectriaceae</taxon>
        <taxon>Fusarium</taxon>
        <taxon>Fusarium heterosporum species complex</taxon>
    </lineage>
</organism>
<keyword evidence="3" id="KW-1185">Reference proteome</keyword>
<dbReference type="OrthoDB" id="3557394at2759"/>
<dbReference type="Proteomes" id="UP000567885">
    <property type="component" value="Unassembled WGS sequence"/>
</dbReference>
<dbReference type="InterPro" id="IPR010730">
    <property type="entry name" value="HET"/>
</dbReference>
<name>A0A8H5SYK3_FUSHE</name>
<gene>
    <name evidence="2" type="ORF">FHETE_8453</name>
</gene>
<protein>
    <submittedName>
        <fullName evidence="2">Heterokaryon incompatibility protein</fullName>
    </submittedName>
</protein>
<comment type="caution">
    <text evidence="2">The sequence shown here is derived from an EMBL/GenBank/DDBJ whole genome shotgun (WGS) entry which is preliminary data.</text>
</comment>
<dbReference type="Pfam" id="PF06985">
    <property type="entry name" value="HET"/>
    <property type="match status" value="1"/>
</dbReference>
<dbReference type="PANTHER" id="PTHR24148:SF73">
    <property type="entry name" value="HET DOMAIN PROTEIN (AFU_ORTHOLOGUE AFUA_8G01020)"/>
    <property type="match status" value="1"/>
</dbReference>
<dbReference type="AlphaFoldDB" id="A0A8H5SYK3"/>
<evidence type="ECO:0000313" key="3">
    <source>
        <dbReference type="Proteomes" id="UP000567885"/>
    </source>
</evidence>
<evidence type="ECO:0000313" key="2">
    <source>
        <dbReference type="EMBL" id="KAF5661391.1"/>
    </source>
</evidence>
<evidence type="ECO:0000259" key="1">
    <source>
        <dbReference type="Pfam" id="PF06985"/>
    </source>
</evidence>
<dbReference type="InterPro" id="IPR052895">
    <property type="entry name" value="HetReg/Transcr_Mod"/>
</dbReference>
<accession>A0A8H5SYK3</accession>
<sequence length="586" mass="66042">MYPVSLYTSLDVSDPLIRLLILQPGELGDRIEGNILVVNLDDRPSYEALSYVWGDSTLELTVTVAGQPVAVTDNLHAALRHVRYTDRERVLWVDALCIHQHDVKEKTRQVGMMGRIYKDSQQCIVWLGETSINETLGFTTEDVRAAFDMISLIAEGDLEGGLPVNLSTGTARKAATSALSGMMLRKNKWWLRIWTIQEAVLTGQKTIVWGTASISWAKCVEAAKELAGPWEQGHKVVDLLSPELFSWDVNEFVTPFISLEFTKEDALPLFTAHRWRYREATDPRDKVYGLVGLVNQAHIPSINCDYALSTATVFTKFTLDMLRSERSLSPLLGWRGEPHATPGLPTWVLDMVRPSPLVNWGCKFWEHYDRYRFFGTDGSSELVLDTLCNESVLCLKGIIVDTVCLVDKGIAVDERVILPNEDFVRVIERRQKILKEFIDASPETLVTDNDWKNAFWRTMIGDALTYDERVTRRAVSEDASLFDQFLNSYEWNDAAESLRSMVLNQSFFITKSGYLGIGPPHIRDGDVVSVLLGSRVPFILRPAQGDMTKIGGRNGFSFIGDSYVHGIMDGELFPSSEDKIRDVLLF</sequence>
<reference evidence="2 3" key="1">
    <citation type="submission" date="2020-05" db="EMBL/GenBank/DDBJ databases">
        <title>Identification and distribution of gene clusters putatively required for synthesis of sphingolipid metabolism inhibitors in phylogenetically diverse species of the filamentous fungus Fusarium.</title>
        <authorList>
            <person name="Kim H.-S."/>
            <person name="Busman M."/>
            <person name="Brown D.W."/>
            <person name="Divon H."/>
            <person name="Uhlig S."/>
            <person name="Proctor R.H."/>
        </authorList>
    </citation>
    <scope>NUCLEOTIDE SEQUENCE [LARGE SCALE GENOMIC DNA]</scope>
    <source>
        <strain evidence="2 3">NRRL 20693</strain>
    </source>
</reference>
<dbReference type="PANTHER" id="PTHR24148">
    <property type="entry name" value="ANKYRIN REPEAT DOMAIN-CONTAINING PROTEIN 39 HOMOLOG-RELATED"/>
    <property type="match status" value="1"/>
</dbReference>
<feature type="domain" description="Heterokaryon incompatibility" evidence="1">
    <location>
        <begin position="46"/>
        <end position="198"/>
    </location>
</feature>